<reference evidence="14" key="1">
    <citation type="submission" date="2016-03" db="EMBL/GenBank/DDBJ databases">
        <authorList>
            <person name="Devillers H."/>
        </authorList>
    </citation>
    <scope>NUCLEOTIDE SEQUENCE [LARGE SCALE GENOMIC DNA]</scope>
</reference>
<dbReference type="GO" id="GO:0006886">
    <property type="term" value="P:intracellular protein transport"/>
    <property type="evidence" value="ECO:0007669"/>
    <property type="project" value="InterPro"/>
</dbReference>
<dbReference type="GO" id="GO:0016020">
    <property type="term" value="C:membrane"/>
    <property type="evidence" value="ECO:0007669"/>
    <property type="project" value="UniProtKB-SubCell"/>
</dbReference>
<keyword evidence="7 11" id="KW-0472">Membrane</keyword>
<evidence type="ECO:0000256" key="1">
    <source>
        <dbReference type="ARBA" id="ARBA00004211"/>
    </source>
</evidence>
<evidence type="ECO:0000256" key="9">
    <source>
        <dbReference type="SAM" id="Coils"/>
    </source>
</evidence>
<dbReference type="PROSITE" id="PS00914">
    <property type="entry name" value="SYNTAXIN"/>
    <property type="match status" value="1"/>
</dbReference>
<organism evidence="13 14">
    <name type="scientific">Lachancea fermentati</name>
    <name type="common">Zygosaccharomyces fermentati</name>
    <dbReference type="NCBI Taxonomy" id="4955"/>
    <lineage>
        <taxon>Eukaryota</taxon>
        <taxon>Fungi</taxon>
        <taxon>Dikarya</taxon>
        <taxon>Ascomycota</taxon>
        <taxon>Saccharomycotina</taxon>
        <taxon>Saccharomycetes</taxon>
        <taxon>Saccharomycetales</taxon>
        <taxon>Saccharomycetaceae</taxon>
        <taxon>Lachancea</taxon>
    </lineage>
</organism>
<keyword evidence="6 9" id="KW-0175">Coiled coil</keyword>
<evidence type="ECO:0000256" key="8">
    <source>
        <dbReference type="ARBA" id="ARBA00073343"/>
    </source>
</evidence>
<dbReference type="AlphaFoldDB" id="A0A1G4MG78"/>
<proteinExistence type="inferred from homology"/>
<keyword evidence="5 11" id="KW-1133">Transmembrane helix</keyword>
<dbReference type="FunFam" id="1.20.5.110:FF:000006">
    <property type="entry name" value="Syntaxin 6"/>
    <property type="match status" value="1"/>
</dbReference>
<evidence type="ECO:0000313" key="13">
    <source>
        <dbReference type="EMBL" id="SCW02751.1"/>
    </source>
</evidence>
<dbReference type="PROSITE" id="PS50192">
    <property type="entry name" value="T_SNARE"/>
    <property type="match status" value="1"/>
</dbReference>
<comment type="similarity">
    <text evidence="2">Belongs to the syntaxin family.</text>
</comment>
<gene>
    <name evidence="13" type="ORF">LAFE_0F13476G</name>
</gene>
<evidence type="ECO:0000256" key="10">
    <source>
        <dbReference type="SAM" id="MobiDB-lite"/>
    </source>
</evidence>
<evidence type="ECO:0000256" key="6">
    <source>
        <dbReference type="ARBA" id="ARBA00023054"/>
    </source>
</evidence>
<dbReference type="Gene3D" id="1.20.58.90">
    <property type="match status" value="1"/>
</dbReference>
<dbReference type="InterPro" id="IPR000727">
    <property type="entry name" value="T_SNARE_dom"/>
</dbReference>
<dbReference type="GO" id="GO:0005484">
    <property type="term" value="F:SNAP receptor activity"/>
    <property type="evidence" value="ECO:0007669"/>
    <property type="project" value="InterPro"/>
</dbReference>
<dbReference type="EMBL" id="LT598490">
    <property type="protein sequence ID" value="SCW02751.1"/>
    <property type="molecule type" value="Genomic_DNA"/>
</dbReference>
<dbReference type="SUPFAM" id="SSF58038">
    <property type="entry name" value="SNARE fusion complex"/>
    <property type="match status" value="1"/>
</dbReference>
<feature type="domain" description="T-SNARE coiled-coil homology" evidence="12">
    <location>
        <begin position="116"/>
        <end position="178"/>
    </location>
</feature>
<evidence type="ECO:0000256" key="4">
    <source>
        <dbReference type="ARBA" id="ARBA00022692"/>
    </source>
</evidence>
<feature type="transmembrane region" description="Helical" evidence="11">
    <location>
        <begin position="189"/>
        <end position="207"/>
    </location>
</feature>
<dbReference type="InterPro" id="IPR006012">
    <property type="entry name" value="Syntaxin/epimorphin_CS"/>
</dbReference>
<dbReference type="CDD" id="cd15851">
    <property type="entry name" value="SNARE_Syntaxin6"/>
    <property type="match status" value="1"/>
</dbReference>
<dbReference type="Gene3D" id="1.20.5.110">
    <property type="match status" value="1"/>
</dbReference>
<protein>
    <recommendedName>
        <fullName evidence="8">t-SNARE affecting a late Golgi compartment protein 1</fullName>
    </recommendedName>
</protein>
<keyword evidence="14" id="KW-1185">Reference proteome</keyword>
<evidence type="ECO:0000259" key="12">
    <source>
        <dbReference type="PROSITE" id="PS50192"/>
    </source>
</evidence>
<dbReference type="STRING" id="4955.A0A1G4MG78"/>
<comment type="subcellular location">
    <subcellularLocation>
        <location evidence="1">Membrane</location>
        <topology evidence="1">Single-pass type IV membrane protein</topology>
    </subcellularLocation>
</comment>
<name>A0A1G4MG78_LACFM</name>
<feature type="region of interest" description="Disordered" evidence="10">
    <location>
        <begin position="87"/>
        <end position="109"/>
    </location>
</feature>
<evidence type="ECO:0000256" key="7">
    <source>
        <dbReference type="ARBA" id="ARBA00023136"/>
    </source>
</evidence>
<sequence>MSDPFEQVLGDTREQTNRLIHYLDAGHEVDDEIRDILADVEETVRELDSSIAVMKQAGNLDDATIINRESQMQDLKRDVALLKNRAAAHQPVEPDDADSLGASGSAGSPAHNLVQEQMIREQDQHLDTIHHTMQNLHLQASTMGNELEDQGMLLEDLDQGMDGVMGKLARGRRQLEWVYEKNKEKYNDCCIGLLIAVLLVLLVLAFIL</sequence>
<feature type="coiled-coil region" evidence="9">
    <location>
        <begin position="37"/>
        <end position="85"/>
    </location>
</feature>
<dbReference type="Proteomes" id="UP000190831">
    <property type="component" value="Chromosome F"/>
</dbReference>
<dbReference type="SMART" id="SM00397">
    <property type="entry name" value="t_SNARE"/>
    <property type="match status" value="1"/>
</dbReference>
<keyword evidence="3" id="KW-0813">Transport</keyword>
<dbReference type="OrthoDB" id="546861at2759"/>
<feature type="compositionally biased region" description="Low complexity" evidence="10">
    <location>
        <begin position="99"/>
        <end position="108"/>
    </location>
</feature>
<keyword evidence="4 11" id="KW-0812">Transmembrane</keyword>
<accession>A0A1G4MG78</accession>
<evidence type="ECO:0000313" key="14">
    <source>
        <dbReference type="Proteomes" id="UP000190831"/>
    </source>
</evidence>
<evidence type="ECO:0000256" key="2">
    <source>
        <dbReference type="ARBA" id="ARBA00009063"/>
    </source>
</evidence>
<evidence type="ECO:0000256" key="11">
    <source>
        <dbReference type="SAM" id="Phobius"/>
    </source>
</evidence>
<evidence type="ECO:0000256" key="5">
    <source>
        <dbReference type="ARBA" id="ARBA00022989"/>
    </source>
</evidence>
<evidence type="ECO:0000256" key="3">
    <source>
        <dbReference type="ARBA" id="ARBA00022448"/>
    </source>
</evidence>
<dbReference type="OMA" id="NDCCIGL"/>